<dbReference type="SUPFAM" id="SSF53850">
    <property type="entry name" value="Periplasmic binding protein-like II"/>
    <property type="match status" value="1"/>
</dbReference>
<dbReference type="GO" id="GO:0003700">
    <property type="term" value="F:DNA-binding transcription factor activity"/>
    <property type="evidence" value="ECO:0007669"/>
    <property type="project" value="InterPro"/>
</dbReference>
<sequence>MAEQKRTGLDWEDLRFFAALARHRSLSATARALKVNHATVARRIAALEQNLGVNLFERRADGYALSRQGSAILAETGAMEAAAAAIRDRLDAEDGPRGRVRLTTIRSLADLVLAPNLAEILDGLPHVELEIITDIKVASLAQREADIALRLGHPGDSELSGRRVATIRYGFFGSKETRNAFEMGDLPPLITYDGESQGVAEARWLDNNFPDHPVSLRSGSNAVQAQAAASGLGLAMLPLYLAATVSGLEPVAFAAPMPERELWMLTPAELAQVPRVRVVLDRLSRLFVRHKHLF</sequence>
<dbReference type="EMBL" id="CP013568">
    <property type="protein sequence ID" value="ANL84014.1"/>
    <property type="molecule type" value="Genomic_DNA"/>
</dbReference>
<gene>
    <name evidence="6" type="ORF">AMC81_CH01204</name>
    <name evidence="7" type="ORF">HER27_013550</name>
</gene>
<evidence type="ECO:0000256" key="2">
    <source>
        <dbReference type="ARBA" id="ARBA00023015"/>
    </source>
</evidence>
<dbReference type="InterPro" id="IPR036388">
    <property type="entry name" value="WH-like_DNA-bd_sf"/>
</dbReference>
<dbReference type="PANTHER" id="PTHR30537:SF3">
    <property type="entry name" value="TRANSCRIPTIONAL REGULATORY PROTEIN"/>
    <property type="match status" value="1"/>
</dbReference>
<dbReference type="Gene3D" id="1.10.10.10">
    <property type="entry name" value="Winged helix-like DNA-binding domain superfamily/Winged helix DNA-binding domain"/>
    <property type="match status" value="1"/>
</dbReference>
<dbReference type="InterPro" id="IPR036390">
    <property type="entry name" value="WH_DNA-bd_sf"/>
</dbReference>
<evidence type="ECO:0000313" key="9">
    <source>
        <dbReference type="Proteomes" id="UP000540266"/>
    </source>
</evidence>
<evidence type="ECO:0000256" key="4">
    <source>
        <dbReference type="ARBA" id="ARBA00023163"/>
    </source>
</evidence>
<reference evidence="7 9" key="2">
    <citation type="submission" date="2020-11" db="EMBL/GenBank/DDBJ databases">
        <title>Indigenous Rhizobia Nodulating Common beans in Western Kenya.</title>
        <authorList>
            <person name="Wekesa C.S."/>
            <person name="Oelmueller R."/>
            <person name="Furch A.C."/>
        </authorList>
    </citation>
    <scope>NUCLEOTIDE SEQUENCE [LARGE SCALE GENOMIC DNA]</scope>
    <source>
        <strain evidence="9">BS3</strain>
        <strain evidence="7">S3</strain>
    </source>
</reference>
<evidence type="ECO:0000259" key="5">
    <source>
        <dbReference type="PROSITE" id="PS50931"/>
    </source>
</evidence>
<dbReference type="InterPro" id="IPR058163">
    <property type="entry name" value="LysR-type_TF_proteobact-type"/>
</dbReference>
<dbReference type="PANTHER" id="PTHR30537">
    <property type="entry name" value="HTH-TYPE TRANSCRIPTIONAL REGULATOR"/>
    <property type="match status" value="1"/>
</dbReference>
<evidence type="ECO:0000256" key="1">
    <source>
        <dbReference type="ARBA" id="ARBA00009437"/>
    </source>
</evidence>
<dbReference type="GO" id="GO:0043565">
    <property type="term" value="F:sequence-specific DNA binding"/>
    <property type="evidence" value="ECO:0007669"/>
    <property type="project" value="TreeGrafter"/>
</dbReference>
<dbReference type="Proteomes" id="UP000540266">
    <property type="component" value="Chromosome"/>
</dbReference>
<reference evidence="6 8" key="1">
    <citation type="submission" date="2015-11" db="EMBL/GenBank/DDBJ databases">
        <title>The limits of bacterial species coexistence and the symbiotic plasmid transference in sympatric Rhizobium populations.</title>
        <authorList>
            <person name="Perez-Carrascal O.M."/>
            <person name="VanInsberghe D."/>
            <person name="Juarez S."/>
            <person name="Polz M.F."/>
            <person name="Vinuesa P."/>
            <person name="Gonzalez V."/>
        </authorList>
    </citation>
    <scope>NUCLEOTIDE SEQUENCE [LARGE SCALE GENOMIC DNA]</scope>
    <source>
        <strain evidence="6 8">N771</strain>
    </source>
</reference>
<dbReference type="PROSITE" id="PS50931">
    <property type="entry name" value="HTH_LYSR"/>
    <property type="match status" value="1"/>
</dbReference>
<dbReference type="EMBL" id="CP064931">
    <property type="protein sequence ID" value="QPK07511.1"/>
    <property type="molecule type" value="Genomic_DNA"/>
</dbReference>
<evidence type="ECO:0000313" key="8">
    <source>
        <dbReference type="Proteomes" id="UP000078551"/>
    </source>
</evidence>
<accession>A0A192T921</accession>
<comment type="similarity">
    <text evidence="1">Belongs to the LysR transcriptional regulatory family.</text>
</comment>
<dbReference type="Pfam" id="PF00126">
    <property type="entry name" value="HTH_1"/>
    <property type="match status" value="1"/>
</dbReference>
<dbReference type="Pfam" id="PF03466">
    <property type="entry name" value="LysR_substrate"/>
    <property type="match status" value="1"/>
</dbReference>
<feature type="domain" description="HTH lysR-type" evidence="5">
    <location>
        <begin position="9"/>
        <end position="66"/>
    </location>
</feature>
<dbReference type="Proteomes" id="UP000078551">
    <property type="component" value="Chromosome"/>
</dbReference>
<dbReference type="SUPFAM" id="SSF46785">
    <property type="entry name" value="Winged helix' DNA-binding domain"/>
    <property type="match status" value="1"/>
</dbReference>
<dbReference type="InterPro" id="IPR000847">
    <property type="entry name" value="LysR_HTH_N"/>
</dbReference>
<keyword evidence="8" id="KW-1185">Reference proteome</keyword>
<proteinExistence type="inferred from homology"/>
<name>A0A192T921_9HYPH</name>
<evidence type="ECO:0000313" key="7">
    <source>
        <dbReference type="EMBL" id="QPK07511.1"/>
    </source>
</evidence>
<organism evidence="7 9">
    <name type="scientific">Rhizobium phaseoli</name>
    <dbReference type="NCBI Taxonomy" id="396"/>
    <lineage>
        <taxon>Bacteria</taxon>
        <taxon>Pseudomonadati</taxon>
        <taxon>Pseudomonadota</taxon>
        <taxon>Alphaproteobacteria</taxon>
        <taxon>Hyphomicrobiales</taxon>
        <taxon>Rhizobiaceae</taxon>
        <taxon>Rhizobium/Agrobacterium group</taxon>
        <taxon>Rhizobium</taxon>
    </lineage>
</organism>
<dbReference type="InterPro" id="IPR005119">
    <property type="entry name" value="LysR_subst-bd"/>
</dbReference>
<evidence type="ECO:0000256" key="3">
    <source>
        <dbReference type="ARBA" id="ARBA00023125"/>
    </source>
</evidence>
<dbReference type="STRING" id="396.AMC85_CH01271"/>
<protein>
    <submittedName>
        <fullName evidence="6 7">LysR family transcriptional regulator</fullName>
    </submittedName>
</protein>
<keyword evidence="2" id="KW-0805">Transcription regulation</keyword>
<dbReference type="Gene3D" id="3.40.190.290">
    <property type="match status" value="1"/>
</dbReference>
<dbReference type="GO" id="GO:0006351">
    <property type="term" value="P:DNA-templated transcription"/>
    <property type="evidence" value="ECO:0007669"/>
    <property type="project" value="TreeGrafter"/>
</dbReference>
<keyword evidence="4" id="KW-0804">Transcription</keyword>
<keyword evidence="3" id="KW-0238">DNA-binding</keyword>
<evidence type="ECO:0000313" key="6">
    <source>
        <dbReference type="EMBL" id="ANL84014.1"/>
    </source>
</evidence>
<dbReference type="AlphaFoldDB" id="A0A192T921"/>